<feature type="region of interest" description="Disordered" evidence="1">
    <location>
        <begin position="30"/>
        <end position="64"/>
    </location>
</feature>
<name>A0A918L8A6_9ACTN</name>
<comment type="caution">
    <text evidence="2">The sequence shown here is derived from an EMBL/GenBank/DDBJ whole genome shotgun (WGS) entry which is preliminary data.</text>
</comment>
<sequence>MAPAETSFAKVLVYPCPDAFFRIGDGSGGWECGGTGGSAPSGQSLPAPAPEVTEATTDEAGSAV</sequence>
<protein>
    <submittedName>
        <fullName evidence="2">Uncharacterized protein</fullName>
    </submittedName>
</protein>
<evidence type="ECO:0000313" key="2">
    <source>
        <dbReference type="EMBL" id="GGS17996.1"/>
    </source>
</evidence>
<organism evidence="2 3">
    <name type="scientific">Streptomyces humidus</name>
    <dbReference type="NCBI Taxonomy" id="52259"/>
    <lineage>
        <taxon>Bacteria</taxon>
        <taxon>Bacillati</taxon>
        <taxon>Actinomycetota</taxon>
        <taxon>Actinomycetes</taxon>
        <taxon>Kitasatosporales</taxon>
        <taxon>Streptomycetaceae</taxon>
        <taxon>Streptomyces</taxon>
    </lineage>
</organism>
<reference evidence="2" key="2">
    <citation type="submission" date="2020-09" db="EMBL/GenBank/DDBJ databases">
        <authorList>
            <person name="Sun Q."/>
            <person name="Ohkuma M."/>
        </authorList>
    </citation>
    <scope>NUCLEOTIDE SEQUENCE</scope>
    <source>
        <strain evidence="2">JCM 4386</strain>
    </source>
</reference>
<keyword evidence="3" id="KW-1185">Reference proteome</keyword>
<evidence type="ECO:0000256" key="1">
    <source>
        <dbReference type="SAM" id="MobiDB-lite"/>
    </source>
</evidence>
<gene>
    <name evidence="2" type="ORF">GCM10010269_66510</name>
</gene>
<feature type="compositionally biased region" description="Gly residues" evidence="1">
    <location>
        <begin position="30"/>
        <end position="39"/>
    </location>
</feature>
<proteinExistence type="predicted"/>
<accession>A0A918L8A6</accession>
<reference evidence="2" key="1">
    <citation type="journal article" date="2014" name="Int. J. Syst. Evol. Microbiol.">
        <title>Complete genome sequence of Corynebacterium casei LMG S-19264T (=DSM 44701T), isolated from a smear-ripened cheese.</title>
        <authorList>
            <consortium name="US DOE Joint Genome Institute (JGI-PGF)"/>
            <person name="Walter F."/>
            <person name="Albersmeier A."/>
            <person name="Kalinowski J."/>
            <person name="Ruckert C."/>
        </authorList>
    </citation>
    <scope>NUCLEOTIDE SEQUENCE</scope>
    <source>
        <strain evidence="2">JCM 4386</strain>
    </source>
</reference>
<evidence type="ECO:0000313" key="3">
    <source>
        <dbReference type="Proteomes" id="UP000606194"/>
    </source>
</evidence>
<dbReference type="Proteomes" id="UP000606194">
    <property type="component" value="Unassembled WGS sequence"/>
</dbReference>
<dbReference type="AlphaFoldDB" id="A0A918L8A6"/>
<dbReference type="EMBL" id="BMTL01000034">
    <property type="protein sequence ID" value="GGS17996.1"/>
    <property type="molecule type" value="Genomic_DNA"/>
</dbReference>